<name>A0ABN9M8W3_9NEOB</name>
<feature type="region of interest" description="Disordered" evidence="1">
    <location>
        <begin position="41"/>
        <end position="63"/>
    </location>
</feature>
<sequence>MEPAFIIQHYAGKVILVLRLGPPQHTGASWLISQRPFSFSLSPSTRPPKEFTDPAEVSERPIQ</sequence>
<protein>
    <recommendedName>
        <fullName evidence="4">Ycf15</fullName>
    </recommendedName>
</protein>
<accession>A0ABN9M8W3</accession>
<dbReference type="Proteomes" id="UP001176940">
    <property type="component" value="Unassembled WGS sequence"/>
</dbReference>
<organism evidence="2 3">
    <name type="scientific">Ranitomeya imitator</name>
    <name type="common">mimic poison frog</name>
    <dbReference type="NCBI Taxonomy" id="111125"/>
    <lineage>
        <taxon>Eukaryota</taxon>
        <taxon>Metazoa</taxon>
        <taxon>Chordata</taxon>
        <taxon>Craniata</taxon>
        <taxon>Vertebrata</taxon>
        <taxon>Euteleostomi</taxon>
        <taxon>Amphibia</taxon>
        <taxon>Batrachia</taxon>
        <taxon>Anura</taxon>
        <taxon>Neobatrachia</taxon>
        <taxon>Hyloidea</taxon>
        <taxon>Dendrobatidae</taxon>
        <taxon>Dendrobatinae</taxon>
        <taxon>Ranitomeya</taxon>
    </lineage>
</organism>
<feature type="compositionally biased region" description="Basic and acidic residues" evidence="1">
    <location>
        <begin position="47"/>
        <end position="63"/>
    </location>
</feature>
<gene>
    <name evidence="2" type="ORF">RIMI_LOCUS18034851</name>
</gene>
<comment type="caution">
    <text evidence="2">The sequence shown here is derived from an EMBL/GenBank/DDBJ whole genome shotgun (WGS) entry which is preliminary data.</text>
</comment>
<evidence type="ECO:0008006" key="4">
    <source>
        <dbReference type="Google" id="ProtNLM"/>
    </source>
</evidence>
<proteinExistence type="predicted"/>
<evidence type="ECO:0000256" key="1">
    <source>
        <dbReference type="SAM" id="MobiDB-lite"/>
    </source>
</evidence>
<keyword evidence="3" id="KW-1185">Reference proteome</keyword>
<evidence type="ECO:0000313" key="2">
    <source>
        <dbReference type="EMBL" id="CAJ0962082.1"/>
    </source>
</evidence>
<evidence type="ECO:0000313" key="3">
    <source>
        <dbReference type="Proteomes" id="UP001176940"/>
    </source>
</evidence>
<reference evidence="2" key="1">
    <citation type="submission" date="2023-07" db="EMBL/GenBank/DDBJ databases">
        <authorList>
            <person name="Stuckert A."/>
        </authorList>
    </citation>
    <scope>NUCLEOTIDE SEQUENCE</scope>
</reference>
<dbReference type="EMBL" id="CAUEEQ010054059">
    <property type="protein sequence ID" value="CAJ0962082.1"/>
    <property type="molecule type" value="Genomic_DNA"/>
</dbReference>